<comment type="caution">
    <text evidence="1">The sequence shown here is derived from an EMBL/GenBank/DDBJ whole genome shotgun (WGS) entry which is preliminary data.</text>
</comment>
<reference evidence="2" key="1">
    <citation type="submission" date="2023-07" db="EMBL/GenBank/DDBJ databases">
        <title>30 novel species of actinomycetes from the DSMZ collection.</title>
        <authorList>
            <person name="Nouioui I."/>
        </authorList>
    </citation>
    <scope>NUCLEOTIDE SEQUENCE [LARGE SCALE GENOMIC DNA]</scope>
    <source>
        <strain evidence="2">DSM 44918</strain>
    </source>
</reference>
<proteinExistence type="predicted"/>
<keyword evidence="2" id="KW-1185">Reference proteome</keyword>
<dbReference type="Proteomes" id="UP001183420">
    <property type="component" value="Unassembled WGS sequence"/>
</dbReference>
<evidence type="ECO:0000313" key="2">
    <source>
        <dbReference type="Proteomes" id="UP001183420"/>
    </source>
</evidence>
<gene>
    <name evidence="1" type="ORF">RNC47_13250</name>
</gene>
<evidence type="ECO:0000313" key="1">
    <source>
        <dbReference type="EMBL" id="MDT0319305.1"/>
    </source>
</evidence>
<name>A0ABU2LNY4_9ACTN</name>
<organism evidence="1 2">
    <name type="scientific">Streptomyces millisiae</name>
    <dbReference type="NCBI Taxonomy" id="3075542"/>
    <lineage>
        <taxon>Bacteria</taxon>
        <taxon>Bacillati</taxon>
        <taxon>Actinomycetota</taxon>
        <taxon>Actinomycetes</taxon>
        <taxon>Kitasatosporales</taxon>
        <taxon>Streptomycetaceae</taxon>
        <taxon>Streptomyces</taxon>
    </lineage>
</organism>
<protein>
    <submittedName>
        <fullName evidence="1">Uncharacterized protein</fullName>
    </submittedName>
</protein>
<dbReference type="EMBL" id="JAVREM010000012">
    <property type="protein sequence ID" value="MDT0319305.1"/>
    <property type="molecule type" value="Genomic_DNA"/>
</dbReference>
<accession>A0ABU2LNY4</accession>
<sequence>MTRIPRWPPPPAIVRLALQPDANTPPDEAAPNPWDLSALTGDLETAVWTWLDQVALWLNTTYGHTDDHVIPGCWPHHPAIAHELAAIAFTRIDVYTASTAAYIPRWHADLDDFYRRVSTSLGPNSSCLRGKHDELPDQYTADAANLVIGRRSIPSRGGRL</sequence>
<dbReference type="RefSeq" id="WP_311598530.1">
    <property type="nucleotide sequence ID" value="NZ_JAVREM010000012.1"/>
</dbReference>